<evidence type="ECO:0000313" key="5">
    <source>
        <dbReference type="EMBL" id="CAH1774452.1"/>
    </source>
</evidence>
<dbReference type="InterPro" id="IPR000569">
    <property type="entry name" value="HECT_dom"/>
</dbReference>
<dbReference type="AlphaFoldDB" id="A0A8S4N1U4"/>
<dbReference type="InterPro" id="IPR035983">
    <property type="entry name" value="Hect_E3_ubiquitin_ligase"/>
</dbReference>
<keyword evidence="6" id="KW-1185">Reference proteome</keyword>
<dbReference type="PROSITE" id="PS50237">
    <property type="entry name" value="HECT"/>
    <property type="match status" value="1"/>
</dbReference>
<dbReference type="InterPro" id="IPR042469">
    <property type="entry name" value="HECTD3"/>
</dbReference>
<dbReference type="Gene3D" id="3.30.2160.10">
    <property type="entry name" value="Hect, E3 ligase catalytic domain"/>
    <property type="match status" value="1"/>
</dbReference>
<dbReference type="PROSITE" id="PS51284">
    <property type="entry name" value="DOC"/>
    <property type="match status" value="1"/>
</dbReference>
<dbReference type="PANTHER" id="PTHR46654">
    <property type="entry name" value="E3 UBIQUITIN-PROTEIN LIGASE HECTD3"/>
    <property type="match status" value="1"/>
</dbReference>
<dbReference type="Pfam" id="PF03256">
    <property type="entry name" value="ANAPC10"/>
    <property type="match status" value="1"/>
</dbReference>
<keyword evidence="1 2" id="KW-0833">Ubl conjugation pathway</keyword>
<reference evidence="5" key="1">
    <citation type="submission" date="2022-03" db="EMBL/GenBank/DDBJ databases">
        <authorList>
            <person name="Martin C."/>
        </authorList>
    </citation>
    <scope>NUCLEOTIDE SEQUENCE</scope>
</reference>
<dbReference type="OrthoDB" id="8068875at2759"/>
<dbReference type="EMBL" id="CAIIXF020000001">
    <property type="protein sequence ID" value="CAH1774452.1"/>
    <property type="molecule type" value="Genomic_DNA"/>
</dbReference>
<comment type="caution">
    <text evidence="5">The sequence shown here is derived from an EMBL/GenBank/DDBJ whole genome shotgun (WGS) entry which is preliminary data.</text>
</comment>
<dbReference type="Gene3D" id="2.60.120.260">
    <property type="entry name" value="Galactose-binding domain-like"/>
    <property type="match status" value="1"/>
</dbReference>
<organism evidence="5 6">
    <name type="scientific">Owenia fusiformis</name>
    <name type="common">Polychaete worm</name>
    <dbReference type="NCBI Taxonomy" id="6347"/>
    <lineage>
        <taxon>Eukaryota</taxon>
        <taxon>Metazoa</taxon>
        <taxon>Spiralia</taxon>
        <taxon>Lophotrochozoa</taxon>
        <taxon>Annelida</taxon>
        <taxon>Polychaeta</taxon>
        <taxon>Sedentaria</taxon>
        <taxon>Canalipalpata</taxon>
        <taxon>Sabellida</taxon>
        <taxon>Oweniida</taxon>
        <taxon>Oweniidae</taxon>
        <taxon>Owenia</taxon>
    </lineage>
</organism>
<dbReference type="CDD" id="cd08666">
    <property type="entry name" value="APC10-HECTD3"/>
    <property type="match status" value="1"/>
</dbReference>
<dbReference type="Gene3D" id="3.30.2410.10">
    <property type="entry name" value="Hect, E3 ligase catalytic domain"/>
    <property type="match status" value="1"/>
</dbReference>
<protein>
    <recommendedName>
        <fullName evidence="7">E3 ubiquitin-protein ligase HECTD3</fullName>
    </recommendedName>
</protein>
<dbReference type="SUPFAM" id="SSF49785">
    <property type="entry name" value="Galactose-binding domain-like"/>
    <property type="match status" value="1"/>
</dbReference>
<dbReference type="Gene3D" id="3.90.1750.10">
    <property type="entry name" value="Hect, E3 ligase catalytic domains"/>
    <property type="match status" value="1"/>
</dbReference>
<dbReference type="InterPro" id="IPR008979">
    <property type="entry name" value="Galactose-bd-like_sf"/>
</dbReference>
<evidence type="ECO:0000256" key="2">
    <source>
        <dbReference type="PROSITE-ProRule" id="PRU00104"/>
    </source>
</evidence>
<dbReference type="Proteomes" id="UP000749559">
    <property type="component" value="Unassembled WGS sequence"/>
</dbReference>
<dbReference type="SMART" id="SM01337">
    <property type="entry name" value="APC10"/>
    <property type="match status" value="1"/>
</dbReference>
<gene>
    <name evidence="5" type="ORF">OFUS_LOCUS1909</name>
</gene>
<evidence type="ECO:0008006" key="7">
    <source>
        <dbReference type="Google" id="ProtNLM"/>
    </source>
</evidence>
<evidence type="ECO:0000313" key="6">
    <source>
        <dbReference type="Proteomes" id="UP000749559"/>
    </source>
</evidence>
<sequence length="862" mass="98727">MANLPKSTVICSRKRLARIRCLKECIQCFKANTLLPIDLCYISAEVEFKTTSDTRKILFSEPSKQSQKIAELKLCKSGSVFICSGEEFCNSQGQWAKVTSYILSETGATQTSQSTVDETTEPMRVVPEQDTWIIIHDSQKATRDKNTLVSANEDVILQSKKDQTNGRIPKKKLSSWEEIVEQKYTLKLGKPMEVTAMDTEAVARLQSVPPGWNIEHDEELVQFLVDNIEPENETLGSIKNYVESIDVSSFCDDDGAENMTDGDPETFWESDGSQNHHWVKLKMKKGTIIKKLLITVDGNDDNYLPYRIIVSGGETDNLKKLNDMRVDQNMSGIMDVCILEDMTEHYPMIEIKIMECKDEGIDTRIHGIKIKSSKEREMGLSKDLFTKDSLIRYPRLDGKTPEALYRRSLLLQRFISLLDSVLPYIIPSWEFSIGSYSSMEVIRQLLPLSKKRMSLLETFLRESELGRPPRIPKLFVNRRSAADHKQDPSLDPECKNTVFNQIYEGLKPRDRYEKQLDYRWPSRYDQWWECKFLSEGIIDQGGGFRDSLADMAEELCPSDNEVPMPLPFFIRSPNQSHEDSNVNRDVYVPNPQVTMFEKYGWIGQLMGACFRGKESLVLSLPSFIWKKLAGESTSWSRDYPSVDAAEVKLIDTIRAMDKDAFEAYFGEGSERTWTTTLSDGSVKLLKEGGVEEKVQYEDRCSYCDMVQQARMQESQSQVEALRQGLLKVVPQSVLDLLTWQELERRICGDPDITIEQLKRSTHYEDLEVTDTRVKYLWDALTNFSSEDRSRFLRFVTGRRRLPAPLYICPDKGESNDALPESSTCSNTLYLPNYTCAKVAEAKLRYAAYNCVAIDTDMNPWDE</sequence>
<feature type="active site" description="Glycyl thioester intermediate" evidence="2">
    <location>
        <position position="824"/>
    </location>
</feature>
<accession>A0A8S4N1U4</accession>
<evidence type="ECO:0000259" key="4">
    <source>
        <dbReference type="PROSITE" id="PS51284"/>
    </source>
</evidence>
<dbReference type="Pfam" id="PF00632">
    <property type="entry name" value="HECT"/>
    <property type="match status" value="1"/>
</dbReference>
<feature type="domain" description="DOC" evidence="4">
    <location>
        <begin position="215"/>
        <end position="397"/>
    </location>
</feature>
<name>A0A8S4N1U4_OWEFU</name>
<proteinExistence type="predicted"/>
<dbReference type="GO" id="GO:0004842">
    <property type="term" value="F:ubiquitin-protein transferase activity"/>
    <property type="evidence" value="ECO:0007669"/>
    <property type="project" value="InterPro"/>
</dbReference>
<dbReference type="InterPro" id="IPR004939">
    <property type="entry name" value="APC_su10/DOC_dom"/>
</dbReference>
<feature type="domain" description="HECT" evidence="3">
    <location>
        <begin position="531"/>
        <end position="858"/>
    </location>
</feature>
<dbReference type="SMART" id="SM00119">
    <property type="entry name" value="HECTc"/>
    <property type="match status" value="1"/>
</dbReference>
<evidence type="ECO:0000259" key="3">
    <source>
        <dbReference type="PROSITE" id="PS50237"/>
    </source>
</evidence>
<dbReference type="PANTHER" id="PTHR46654:SF1">
    <property type="entry name" value="E3 UBIQUITIN-PROTEIN LIGASE HECTD3"/>
    <property type="match status" value="1"/>
</dbReference>
<dbReference type="SUPFAM" id="SSF56204">
    <property type="entry name" value="Hect, E3 ligase catalytic domain"/>
    <property type="match status" value="1"/>
</dbReference>
<evidence type="ECO:0000256" key="1">
    <source>
        <dbReference type="ARBA" id="ARBA00022786"/>
    </source>
</evidence>